<keyword evidence="2" id="KW-1003">Cell membrane</keyword>
<name>B8ELQ6_METSB</name>
<dbReference type="HOGENOM" id="CLU_044208_4_2_5"/>
<feature type="transmembrane region" description="Helical" evidence="6">
    <location>
        <begin position="170"/>
        <end position="193"/>
    </location>
</feature>
<proteinExistence type="predicted"/>
<reference evidence="8 9" key="1">
    <citation type="journal article" date="2010" name="J. Bacteriol.">
        <title>Complete genome sequence of the aerobic facultative methanotroph Methylocella silvestris BL2.</title>
        <authorList>
            <person name="Chen Y."/>
            <person name="Crombie A."/>
            <person name="Rahman M.T."/>
            <person name="Dedysh S.N."/>
            <person name="Liesack W."/>
            <person name="Stott M.B."/>
            <person name="Alam M."/>
            <person name="Theisen A.R."/>
            <person name="Murrell J.C."/>
            <person name="Dunfield P.F."/>
        </authorList>
    </citation>
    <scope>NUCLEOTIDE SEQUENCE [LARGE SCALE GENOMIC DNA]</scope>
    <source>
        <strain evidence="9">DSM 15510 / CIP 108128 / LMG 27833 / NCIMB 13906 / BL2</strain>
    </source>
</reference>
<comment type="subcellular location">
    <subcellularLocation>
        <location evidence="1">Cell membrane</location>
        <topology evidence="1">Multi-pass membrane protein</topology>
    </subcellularLocation>
</comment>
<feature type="transmembrane region" description="Helical" evidence="6">
    <location>
        <begin position="143"/>
        <end position="164"/>
    </location>
</feature>
<keyword evidence="9" id="KW-1185">Reference proteome</keyword>
<accession>B8ELQ6</accession>
<sequence length="217" mass="23048">MTFDQIPELLARYGYVAVFCGVAIESAGIPFPGETLLVTGAILSGLHAGGGELHIAGVIAAAAAGAIFGDNLGFWAGRRFGFPLLARYGPLIHLDEGRLKLGQYLFEKHGGKIVFFGRFVAVLRAFAAFLAGANRFSPSRFFMFNAAGALAWASLFGVIGFVFGAEAHRIAGPIGLIGLVAAAGVFTFCWRFYKKNEARLIAEAETALPGPIQTRSF</sequence>
<dbReference type="InterPro" id="IPR051311">
    <property type="entry name" value="DedA_domain"/>
</dbReference>
<feature type="transmembrane region" description="Helical" evidence="6">
    <location>
        <begin position="113"/>
        <end position="131"/>
    </location>
</feature>
<evidence type="ECO:0000256" key="5">
    <source>
        <dbReference type="ARBA" id="ARBA00023136"/>
    </source>
</evidence>
<evidence type="ECO:0000259" key="7">
    <source>
        <dbReference type="Pfam" id="PF09335"/>
    </source>
</evidence>
<dbReference type="eggNOG" id="COG0586">
    <property type="taxonomic scope" value="Bacteria"/>
</dbReference>
<dbReference type="GO" id="GO:0005886">
    <property type="term" value="C:plasma membrane"/>
    <property type="evidence" value="ECO:0007669"/>
    <property type="project" value="UniProtKB-SubCell"/>
</dbReference>
<dbReference type="OrthoDB" id="9813426at2"/>
<evidence type="ECO:0000256" key="4">
    <source>
        <dbReference type="ARBA" id="ARBA00022989"/>
    </source>
</evidence>
<gene>
    <name evidence="8" type="ordered locus">Msil_1081</name>
</gene>
<protein>
    <submittedName>
        <fullName evidence="8">SNARE associated Golgi protein</fullName>
    </submittedName>
</protein>
<dbReference type="InterPro" id="IPR032816">
    <property type="entry name" value="VTT_dom"/>
</dbReference>
<feature type="domain" description="VTT" evidence="7">
    <location>
        <begin position="31"/>
        <end position="160"/>
    </location>
</feature>
<dbReference type="RefSeq" id="WP_012590120.1">
    <property type="nucleotide sequence ID" value="NC_011666.1"/>
</dbReference>
<evidence type="ECO:0000256" key="3">
    <source>
        <dbReference type="ARBA" id="ARBA00022692"/>
    </source>
</evidence>
<dbReference type="Pfam" id="PF09335">
    <property type="entry name" value="VTT_dom"/>
    <property type="match status" value="1"/>
</dbReference>
<evidence type="ECO:0000313" key="8">
    <source>
        <dbReference type="EMBL" id="ACK50050.1"/>
    </source>
</evidence>
<keyword evidence="4 6" id="KW-1133">Transmembrane helix</keyword>
<keyword evidence="5 6" id="KW-0472">Membrane</keyword>
<dbReference type="PANTHER" id="PTHR42709">
    <property type="entry name" value="ALKALINE PHOSPHATASE LIKE PROTEIN"/>
    <property type="match status" value="1"/>
</dbReference>
<evidence type="ECO:0000313" key="9">
    <source>
        <dbReference type="Proteomes" id="UP000002257"/>
    </source>
</evidence>
<dbReference type="STRING" id="395965.Msil_1081"/>
<dbReference type="Proteomes" id="UP000002257">
    <property type="component" value="Chromosome"/>
</dbReference>
<evidence type="ECO:0000256" key="2">
    <source>
        <dbReference type="ARBA" id="ARBA00022475"/>
    </source>
</evidence>
<dbReference type="AlphaFoldDB" id="B8ELQ6"/>
<dbReference type="PANTHER" id="PTHR42709:SF6">
    <property type="entry name" value="UNDECAPRENYL PHOSPHATE TRANSPORTER A"/>
    <property type="match status" value="1"/>
</dbReference>
<dbReference type="EMBL" id="CP001280">
    <property type="protein sequence ID" value="ACK50050.1"/>
    <property type="molecule type" value="Genomic_DNA"/>
</dbReference>
<dbReference type="KEGG" id="msl:Msil_1081"/>
<evidence type="ECO:0000256" key="6">
    <source>
        <dbReference type="SAM" id="Phobius"/>
    </source>
</evidence>
<evidence type="ECO:0000256" key="1">
    <source>
        <dbReference type="ARBA" id="ARBA00004651"/>
    </source>
</evidence>
<keyword evidence="3 6" id="KW-0812">Transmembrane</keyword>
<organism evidence="8 9">
    <name type="scientific">Methylocella silvestris (strain DSM 15510 / CIP 108128 / LMG 27833 / NCIMB 13906 / BL2)</name>
    <dbReference type="NCBI Taxonomy" id="395965"/>
    <lineage>
        <taxon>Bacteria</taxon>
        <taxon>Pseudomonadati</taxon>
        <taxon>Pseudomonadota</taxon>
        <taxon>Alphaproteobacteria</taxon>
        <taxon>Hyphomicrobiales</taxon>
        <taxon>Beijerinckiaceae</taxon>
        <taxon>Methylocella</taxon>
    </lineage>
</organism>